<reference evidence="2 3" key="1">
    <citation type="journal article" date="2024" name="G3 (Bethesda)">
        <title>Genome assembly of Hibiscus sabdariffa L. provides insights into metabolisms of medicinal natural products.</title>
        <authorList>
            <person name="Kim T."/>
        </authorList>
    </citation>
    <scope>NUCLEOTIDE SEQUENCE [LARGE SCALE GENOMIC DNA]</scope>
    <source>
        <strain evidence="2">TK-2024</strain>
        <tissue evidence="2">Old leaves</tissue>
    </source>
</reference>
<feature type="transmembrane region" description="Helical" evidence="1">
    <location>
        <begin position="104"/>
        <end position="123"/>
    </location>
</feature>
<dbReference type="NCBIfam" id="TIGR01571">
    <property type="entry name" value="A_thal_Cys_rich"/>
    <property type="match status" value="1"/>
</dbReference>
<dbReference type="PANTHER" id="PTHR15907">
    <property type="entry name" value="DUF614 FAMILY PROTEIN-RELATED"/>
    <property type="match status" value="1"/>
</dbReference>
<comment type="caution">
    <text evidence="2">The sequence shown here is derived from an EMBL/GenBank/DDBJ whole genome shotgun (WGS) entry which is preliminary data.</text>
</comment>
<evidence type="ECO:0000313" key="2">
    <source>
        <dbReference type="EMBL" id="KAK9034309.1"/>
    </source>
</evidence>
<feature type="transmembrane region" description="Helical" evidence="1">
    <location>
        <begin position="173"/>
        <end position="192"/>
    </location>
</feature>
<gene>
    <name evidence="2" type="ORF">V6N11_050478</name>
</gene>
<sequence length="200" mass="21939">MFLHKHEASVPVLRPNPETSSYREYMKPLPEGLWTTGICECYGDVSNCLFTGICPCVTMGRNYEIVNRGEIACRAASLIHLASGVVLFGWIFGSEKPEEAEATLLVAGVAVTGLVHSLVVHVVRSLSRTPRTTNSRSRPFLGLGGQFGKVDERRNDSSDCGTTHGKMTFGLDVFLWGILNIIVAYLDLTFLGKYKVLLVS</sequence>
<evidence type="ECO:0000313" key="3">
    <source>
        <dbReference type="Proteomes" id="UP001396334"/>
    </source>
</evidence>
<accession>A0ABR2TAP7</accession>
<name>A0ABR2TAP7_9ROSI</name>
<keyword evidence="1" id="KW-0812">Transmembrane</keyword>
<keyword evidence="1" id="KW-1133">Transmembrane helix</keyword>
<organism evidence="2 3">
    <name type="scientific">Hibiscus sabdariffa</name>
    <name type="common">roselle</name>
    <dbReference type="NCBI Taxonomy" id="183260"/>
    <lineage>
        <taxon>Eukaryota</taxon>
        <taxon>Viridiplantae</taxon>
        <taxon>Streptophyta</taxon>
        <taxon>Embryophyta</taxon>
        <taxon>Tracheophyta</taxon>
        <taxon>Spermatophyta</taxon>
        <taxon>Magnoliopsida</taxon>
        <taxon>eudicotyledons</taxon>
        <taxon>Gunneridae</taxon>
        <taxon>Pentapetalae</taxon>
        <taxon>rosids</taxon>
        <taxon>malvids</taxon>
        <taxon>Malvales</taxon>
        <taxon>Malvaceae</taxon>
        <taxon>Malvoideae</taxon>
        <taxon>Hibiscus</taxon>
    </lineage>
</organism>
<evidence type="ECO:0000256" key="1">
    <source>
        <dbReference type="SAM" id="Phobius"/>
    </source>
</evidence>
<protein>
    <submittedName>
        <fullName evidence="2">Uncharacterized protein</fullName>
    </submittedName>
</protein>
<proteinExistence type="predicted"/>
<dbReference type="InterPro" id="IPR006461">
    <property type="entry name" value="PLAC_motif_containing"/>
</dbReference>
<feature type="transmembrane region" description="Helical" evidence="1">
    <location>
        <begin position="71"/>
        <end position="92"/>
    </location>
</feature>
<dbReference type="Proteomes" id="UP001396334">
    <property type="component" value="Unassembled WGS sequence"/>
</dbReference>
<dbReference type="EMBL" id="JBBPBN010000007">
    <property type="protein sequence ID" value="KAK9034309.1"/>
    <property type="molecule type" value="Genomic_DNA"/>
</dbReference>
<keyword evidence="3" id="KW-1185">Reference proteome</keyword>
<keyword evidence="1" id="KW-0472">Membrane</keyword>
<dbReference type="Pfam" id="PF04749">
    <property type="entry name" value="PLAC8"/>
    <property type="match status" value="1"/>
</dbReference>